<reference evidence="2" key="1">
    <citation type="submission" date="2018-05" db="EMBL/GenBank/DDBJ databases">
        <title>Draft genome of Mucuna pruriens seed.</title>
        <authorList>
            <person name="Nnadi N.E."/>
            <person name="Vos R."/>
            <person name="Hasami M.H."/>
            <person name="Devisetty U.K."/>
            <person name="Aguiy J.C."/>
        </authorList>
    </citation>
    <scope>NUCLEOTIDE SEQUENCE [LARGE SCALE GENOMIC DNA]</scope>
    <source>
        <strain evidence="2">JCA_2017</strain>
    </source>
</reference>
<evidence type="ECO:0000313" key="3">
    <source>
        <dbReference type="Proteomes" id="UP000257109"/>
    </source>
</evidence>
<gene>
    <name evidence="2" type="ORF">CR513_39108</name>
</gene>
<keyword evidence="1" id="KW-1133">Transmembrane helix</keyword>
<feature type="transmembrane region" description="Helical" evidence="1">
    <location>
        <begin position="21"/>
        <end position="49"/>
    </location>
</feature>
<keyword evidence="3" id="KW-1185">Reference proteome</keyword>
<feature type="non-terminal residue" evidence="2">
    <location>
        <position position="1"/>
    </location>
</feature>
<dbReference type="STRING" id="157652.A0A371FPS9"/>
<dbReference type="SUPFAM" id="SSF53098">
    <property type="entry name" value="Ribonuclease H-like"/>
    <property type="match status" value="1"/>
</dbReference>
<proteinExistence type="predicted"/>
<keyword evidence="1" id="KW-0812">Transmembrane</keyword>
<dbReference type="InterPro" id="IPR012337">
    <property type="entry name" value="RNaseH-like_sf"/>
</dbReference>
<comment type="caution">
    <text evidence="2">The sequence shown here is derived from an EMBL/GenBank/DDBJ whole genome shotgun (WGS) entry which is preliminary data.</text>
</comment>
<protein>
    <submittedName>
        <fullName evidence="2">Uncharacterized protein</fullName>
    </submittedName>
</protein>
<dbReference type="EMBL" id="QJKJ01008248">
    <property type="protein sequence ID" value="RDX80347.1"/>
    <property type="molecule type" value="Genomic_DNA"/>
</dbReference>
<sequence>MKQWIRSKRRLKKLLMARKKSITIYLQSLIEDGIVNFTILCMQLVGYFLNLEFFYSNPNIEMNNEVLEDLYKYIDRLSENDEFVDHIHNEFPIYKRARGMFDFLTTVRKRTTMTLVIILILMHMNNITTEWWKMYGAHTPHLQNIVIKILSKKRSRLEYQKLQDLIYVEYNQALHEATSVVKDIGDSNEWIVGELDGEGEDAEDAEDELIFDDDVLTSRNVASATRTFEPLKYTRRQTQMQSIVVASTSIRRKKEKEWLKKRMKMNQVTMKMNQVKMKGRKSTILNVMRVMKTMT</sequence>
<keyword evidence="1" id="KW-0472">Membrane</keyword>
<evidence type="ECO:0000313" key="2">
    <source>
        <dbReference type="EMBL" id="RDX80347.1"/>
    </source>
</evidence>
<dbReference type="Proteomes" id="UP000257109">
    <property type="component" value="Unassembled WGS sequence"/>
</dbReference>
<dbReference type="AlphaFoldDB" id="A0A371FPS9"/>
<accession>A0A371FPS9</accession>
<organism evidence="2 3">
    <name type="scientific">Mucuna pruriens</name>
    <name type="common">Velvet bean</name>
    <name type="synonym">Dolichos pruriens</name>
    <dbReference type="NCBI Taxonomy" id="157652"/>
    <lineage>
        <taxon>Eukaryota</taxon>
        <taxon>Viridiplantae</taxon>
        <taxon>Streptophyta</taxon>
        <taxon>Embryophyta</taxon>
        <taxon>Tracheophyta</taxon>
        <taxon>Spermatophyta</taxon>
        <taxon>Magnoliopsida</taxon>
        <taxon>eudicotyledons</taxon>
        <taxon>Gunneridae</taxon>
        <taxon>Pentapetalae</taxon>
        <taxon>rosids</taxon>
        <taxon>fabids</taxon>
        <taxon>Fabales</taxon>
        <taxon>Fabaceae</taxon>
        <taxon>Papilionoideae</taxon>
        <taxon>50 kb inversion clade</taxon>
        <taxon>NPAAA clade</taxon>
        <taxon>indigoferoid/millettioid clade</taxon>
        <taxon>Phaseoleae</taxon>
        <taxon>Mucuna</taxon>
    </lineage>
</organism>
<evidence type="ECO:0000256" key="1">
    <source>
        <dbReference type="SAM" id="Phobius"/>
    </source>
</evidence>
<name>A0A371FPS9_MUCPR</name>
<dbReference type="OrthoDB" id="1435746at2759"/>